<keyword evidence="2" id="KW-0548">Nucleotidyltransferase</keyword>
<feature type="compositionally biased region" description="Low complexity" evidence="1">
    <location>
        <begin position="37"/>
        <end position="46"/>
    </location>
</feature>
<reference evidence="2" key="1">
    <citation type="journal article" date="2019" name="Sci. Rep.">
        <title>Draft genome of Tanacetum cinerariifolium, the natural source of mosquito coil.</title>
        <authorList>
            <person name="Yamashiro T."/>
            <person name="Shiraishi A."/>
            <person name="Satake H."/>
            <person name="Nakayama K."/>
        </authorList>
    </citation>
    <scope>NUCLEOTIDE SEQUENCE</scope>
</reference>
<dbReference type="GO" id="GO:0003964">
    <property type="term" value="F:RNA-directed DNA polymerase activity"/>
    <property type="evidence" value="ECO:0007669"/>
    <property type="project" value="UniProtKB-KW"/>
</dbReference>
<name>A0A699I305_TANCI</name>
<keyword evidence="2" id="KW-0695">RNA-directed DNA polymerase</keyword>
<feature type="region of interest" description="Disordered" evidence="1">
    <location>
        <begin position="69"/>
        <end position="126"/>
    </location>
</feature>
<feature type="compositionally biased region" description="Polar residues" evidence="1">
    <location>
        <begin position="76"/>
        <end position="87"/>
    </location>
</feature>
<sequence>MDIEAIQLKTFVDIQALLFYDDEMVQENKPESSPIQDTDSSTSDSSLNLKKFDNILPVTKRQLVKYLRKPVDKGLPSTTSNKGTTKTMPHPEGPLGDKDSRENKPPTDMEPINPTVTDPSGEPSYEGEMDIEAIQLKKFVDIQALLFYDDEMVQENKPEYSPIQDTDSSTSDSSLNLKKFDNILPVTERQLVKYLRKVSIVLFNKITETQWAKHEEVVVSYAKLKASIKGYYEETINKREKTDKVIDAAMNSLDKNRIARGEKFKKAQDVEHQVLKRQHSHKAKRAIDLRMKRVKHYIWTMPNRLKPEPIIDVKIYPNTKHVVLTMYKNNDKRNFEVHNPFKFGEFRITELDELGLIIEKKKNSSVKDLMTSLGKRYERLKKIPKELRIQSALPALVPGQVASQFSRRKRKHRKLEPDIKVPGLEFNRSLPDGVPFVNNMVIEEPNIILGNGLNGQDLRECQKIEIELWNLAMKGNDLNAYTQRSQELVLICTKMVHEEEDRVEKFIGGLSDNIQGNVIAAEPTRLQDAIRITNNLLDQKLSYAAKNTKNKR</sequence>
<feature type="compositionally biased region" description="Basic and acidic residues" evidence="1">
    <location>
        <begin position="95"/>
        <end position="107"/>
    </location>
</feature>
<protein>
    <submittedName>
        <fullName evidence="2">Reverse transcriptase domain-containing protein</fullName>
    </submittedName>
</protein>
<comment type="caution">
    <text evidence="2">The sequence shown here is derived from an EMBL/GenBank/DDBJ whole genome shotgun (WGS) entry which is preliminary data.</text>
</comment>
<keyword evidence="2" id="KW-0808">Transferase</keyword>
<organism evidence="2">
    <name type="scientific">Tanacetum cinerariifolium</name>
    <name type="common">Dalmatian daisy</name>
    <name type="synonym">Chrysanthemum cinerariifolium</name>
    <dbReference type="NCBI Taxonomy" id="118510"/>
    <lineage>
        <taxon>Eukaryota</taxon>
        <taxon>Viridiplantae</taxon>
        <taxon>Streptophyta</taxon>
        <taxon>Embryophyta</taxon>
        <taxon>Tracheophyta</taxon>
        <taxon>Spermatophyta</taxon>
        <taxon>Magnoliopsida</taxon>
        <taxon>eudicotyledons</taxon>
        <taxon>Gunneridae</taxon>
        <taxon>Pentapetalae</taxon>
        <taxon>asterids</taxon>
        <taxon>campanulids</taxon>
        <taxon>Asterales</taxon>
        <taxon>Asteraceae</taxon>
        <taxon>Asteroideae</taxon>
        <taxon>Anthemideae</taxon>
        <taxon>Anthemidinae</taxon>
        <taxon>Tanacetum</taxon>
    </lineage>
</organism>
<feature type="region of interest" description="Disordered" evidence="1">
    <location>
        <begin position="28"/>
        <end position="47"/>
    </location>
</feature>
<evidence type="ECO:0000313" key="2">
    <source>
        <dbReference type="EMBL" id="GEY86333.1"/>
    </source>
</evidence>
<dbReference type="EMBL" id="BKCJ010216976">
    <property type="protein sequence ID" value="GEY86333.1"/>
    <property type="molecule type" value="Genomic_DNA"/>
</dbReference>
<feature type="non-terminal residue" evidence="2">
    <location>
        <position position="552"/>
    </location>
</feature>
<accession>A0A699I305</accession>
<proteinExistence type="predicted"/>
<dbReference type="AlphaFoldDB" id="A0A699I305"/>
<evidence type="ECO:0000256" key="1">
    <source>
        <dbReference type="SAM" id="MobiDB-lite"/>
    </source>
</evidence>
<gene>
    <name evidence="2" type="ORF">Tci_458307</name>
</gene>